<keyword evidence="5" id="KW-1185">Reference proteome</keyword>
<evidence type="ECO:0000256" key="1">
    <source>
        <dbReference type="ARBA" id="ARBA00005662"/>
    </source>
</evidence>
<comment type="caution">
    <text evidence="4">The sequence shown here is derived from an EMBL/GenBank/DDBJ whole genome shotgun (WGS) entry which is preliminary data.</text>
</comment>
<gene>
    <name evidence="4" type="ORF">EV384_5396</name>
</gene>
<dbReference type="AlphaFoldDB" id="A0A4Q8BFH8"/>
<dbReference type="InterPro" id="IPR029052">
    <property type="entry name" value="Metallo-depent_PP-like"/>
</dbReference>
<dbReference type="CDD" id="cd07381">
    <property type="entry name" value="MPP_CapA"/>
    <property type="match status" value="1"/>
</dbReference>
<dbReference type="SUPFAM" id="SSF56300">
    <property type="entry name" value="Metallo-dependent phosphatases"/>
    <property type="match status" value="1"/>
</dbReference>
<feature type="region of interest" description="Disordered" evidence="2">
    <location>
        <begin position="39"/>
        <end position="58"/>
    </location>
</feature>
<feature type="domain" description="Capsule synthesis protein CapA" evidence="3">
    <location>
        <begin position="63"/>
        <end position="311"/>
    </location>
</feature>
<dbReference type="InterPro" id="IPR052169">
    <property type="entry name" value="CW_Biosynth-Accessory"/>
</dbReference>
<dbReference type="Gene3D" id="3.60.21.10">
    <property type="match status" value="1"/>
</dbReference>
<evidence type="ECO:0000313" key="5">
    <source>
        <dbReference type="Proteomes" id="UP000294114"/>
    </source>
</evidence>
<protein>
    <submittedName>
        <fullName evidence="4">Poly-gamma-glutamate synthesis protein (Capsule biosynthesis protein)</fullName>
    </submittedName>
</protein>
<evidence type="ECO:0000256" key="2">
    <source>
        <dbReference type="SAM" id="MobiDB-lite"/>
    </source>
</evidence>
<dbReference type="InterPro" id="IPR019079">
    <property type="entry name" value="Capsule_synth_CapA"/>
</dbReference>
<reference evidence="4 5" key="1">
    <citation type="submission" date="2019-02" db="EMBL/GenBank/DDBJ databases">
        <title>Sequencing the genomes of 1000 actinobacteria strains.</title>
        <authorList>
            <person name="Klenk H.-P."/>
        </authorList>
    </citation>
    <scope>NUCLEOTIDE SEQUENCE [LARGE SCALE GENOMIC DNA]</scope>
    <source>
        <strain evidence="4 5">DSM 45612</strain>
    </source>
</reference>
<accession>A0A4Q8BFH8</accession>
<evidence type="ECO:0000313" key="4">
    <source>
        <dbReference type="EMBL" id="RZU76720.1"/>
    </source>
</evidence>
<organism evidence="4 5">
    <name type="scientific">Micromonospora kangleipakensis</name>
    <dbReference type="NCBI Taxonomy" id="1077942"/>
    <lineage>
        <taxon>Bacteria</taxon>
        <taxon>Bacillati</taxon>
        <taxon>Actinomycetota</taxon>
        <taxon>Actinomycetes</taxon>
        <taxon>Micromonosporales</taxon>
        <taxon>Micromonosporaceae</taxon>
        <taxon>Micromonospora</taxon>
    </lineage>
</organism>
<evidence type="ECO:0000259" key="3">
    <source>
        <dbReference type="SMART" id="SM00854"/>
    </source>
</evidence>
<sequence>MRLLAPASIGDAKIVHMRRMSSGLLLSVVLVAACGGPPGRADTKPPGRASTASQSPAPKTQITVVAAGDLLVHPELTAQAATDARAAGRVGHDFTQVLAAVRPVVSRADLAICHMETPLAEPSGPFTGYPIFSVPPELADAAAWAGFDTCSTASNHSLDTGLPGIRRTLDRLDRVGLRHAGTARSAQEAARPNILDVAGVKVAQLSYTFGFNGIPRPAGQDWVANLTDRNAILAEARRARDQGARIVILSMHWGTEYQNKPNDDQLQLARDLLASPDIDLIVGHHVHVVQPFEKIGTKWVAYGLGNLTTYGSEESTQQAAVPEFTFTRTASGRWEVSSVEVHATWMQYQPAARVVDLASAGNDVRTPEERRTDLARVQQQITRYVDMRGALAAGLRMRR</sequence>
<dbReference type="EMBL" id="SHLD01000001">
    <property type="protein sequence ID" value="RZU76720.1"/>
    <property type="molecule type" value="Genomic_DNA"/>
</dbReference>
<dbReference type="SMART" id="SM00854">
    <property type="entry name" value="PGA_cap"/>
    <property type="match status" value="1"/>
</dbReference>
<dbReference type="Pfam" id="PF09587">
    <property type="entry name" value="PGA_cap"/>
    <property type="match status" value="1"/>
</dbReference>
<dbReference type="PROSITE" id="PS51257">
    <property type="entry name" value="PROKAR_LIPOPROTEIN"/>
    <property type="match status" value="1"/>
</dbReference>
<dbReference type="Proteomes" id="UP000294114">
    <property type="component" value="Unassembled WGS sequence"/>
</dbReference>
<dbReference type="PANTHER" id="PTHR33393">
    <property type="entry name" value="POLYGLUTAMINE SYNTHESIS ACCESSORY PROTEIN RV0574C-RELATED"/>
    <property type="match status" value="1"/>
</dbReference>
<comment type="similarity">
    <text evidence="1">Belongs to the CapA family.</text>
</comment>
<name>A0A4Q8BFH8_9ACTN</name>
<dbReference type="PANTHER" id="PTHR33393:SF13">
    <property type="entry name" value="PGA BIOSYNTHESIS PROTEIN CAPA"/>
    <property type="match status" value="1"/>
</dbReference>
<proteinExistence type="inferred from homology"/>